<dbReference type="PROSITE" id="PS50297">
    <property type="entry name" value="ANK_REP_REGION"/>
    <property type="match status" value="4"/>
</dbReference>
<evidence type="ECO:0000256" key="4">
    <source>
        <dbReference type="SAM" id="MobiDB-lite"/>
    </source>
</evidence>
<dbReference type="AlphaFoldDB" id="A0A9K3LLM4"/>
<reference evidence="5" key="2">
    <citation type="submission" date="2021-04" db="EMBL/GenBank/DDBJ databases">
        <authorList>
            <person name="Podell S."/>
        </authorList>
    </citation>
    <scope>NUCLEOTIDE SEQUENCE</scope>
    <source>
        <strain evidence="5">Hildebrandi</strain>
    </source>
</reference>
<evidence type="ECO:0000313" key="6">
    <source>
        <dbReference type="Proteomes" id="UP000693970"/>
    </source>
</evidence>
<feature type="repeat" description="ANK" evidence="3">
    <location>
        <begin position="439"/>
        <end position="471"/>
    </location>
</feature>
<reference evidence="5" key="1">
    <citation type="journal article" date="2021" name="Sci. Rep.">
        <title>Diploid genomic architecture of Nitzschia inconspicua, an elite biomass production diatom.</title>
        <authorList>
            <person name="Oliver A."/>
            <person name="Podell S."/>
            <person name="Pinowska A."/>
            <person name="Traller J.C."/>
            <person name="Smith S.R."/>
            <person name="McClure R."/>
            <person name="Beliaev A."/>
            <person name="Bohutskyi P."/>
            <person name="Hill E.A."/>
            <person name="Rabines A."/>
            <person name="Zheng H."/>
            <person name="Allen L.Z."/>
            <person name="Kuo A."/>
            <person name="Grigoriev I.V."/>
            <person name="Allen A.E."/>
            <person name="Hazlebeck D."/>
            <person name="Allen E.E."/>
        </authorList>
    </citation>
    <scope>NUCLEOTIDE SEQUENCE</scope>
    <source>
        <strain evidence="5">Hildebrandi</strain>
    </source>
</reference>
<dbReference type="PANTHER" id="PTHR24193:SF121">
    <property type="entry name" value="ADA2A-CONTAINING COMPLEX COMPONENT 3, ISOFORM D"/>
    <property type="match status" value="1"/>
</dbReference>
<dbReference type="PANTHER" id="PTHR24193">
    <property type="entry name" value="ANKYRIN REPEAT PROTEIN"/>
    <property type="match status" value="1"/>
</dbReference>
<feature type="region of interest" description="Disordered" evidence="4">
    <location>
        <begin position="788"/>
        <end position="816"/>
    </location>
</feature>
<feature type="repeat" description="ANK" evidence="3">
    <location>
        <begin position="473"/>
        <end position="505"/>
    </location>
</feature>
<evidence type="ECO:0000256" key="2">
    <source>
        <dbReference type="ARBA" id="ARBA00023043"/>
    </source>
</evidence>
<name>A0A9K3LLM4_9STRA</name>
<feature type="compositionally biased region" description="Low complexity" evidence="4">
    <location>
        <begin position="659"/>
        <end position="686"/>
    </location>
</feature>
<feature type="region of interest" description="Disordered" evidence="4">
    <location>
        <begin position="645"/>
        <end position="693"/>
    </location>
</feature>
<dbReference type="PROSITE" id="PS50088">
    <property type="entry name" value="ANK_REPEAT"/>
    <property type="match status" value="4"/>
</dbReference>
<dbReference type="GO" id="GO:0045944">
    <property type="term" value="P:positive regulation of transcription by RNA polymerase II"/>
    <property type="evidence" value="ECO:0007669"/>
    <property type="project" value="TreeGrafter"/>
</dbReference>
<keyword evidence="1" id="KW-0677">Repeat</keyword>
<accession>A0A9K3LLM4</accession>
<dbReference type="Proteomes" id="UP000693970">
    <property type="component" value="Unassembled WGS sequence"/>
</dbReference>
<evidence type="ECO:0000256" key="3">
    <source>
        <dbReference type="PROSITE-ProRule" id="PRU00023"/>
    </source>
</evidence>
<dbReference type="Pfam" id="PF12796">
    <property type="entry name" value="Ank_2"/>
    <property type="match status" value="2"/>
</dbReference>
<organism evidence="5 6">
    <name type="scientific">Nitzschia inconspicua</name>
    <dbReference type="NCBI Taxonomy" id="303405"/>
    <lineage>
        <taxon>Eukaryota</taxon>
        <taxon>Sar</taxon>
        <taxon>Stramenopiles</taxon>
        <taxon>Ochrophyta</taxon>
        <taxon>Bacillariophyta</taxon>
        <taxon>Bacillariophyceae</taxon>
        <taxon>Bacillariophycidae</taxon>
        <taxon>Bacillariales</taxon>
        <taxon>Bacillariaceae</taxon>
        <taxon>Nitzschia</taxon>
    </lineage>
</organism>
<sequence>MLSASAITTDGRIEDALRGAGGVNNPQRVEEVGPLIFQAVVGEDYDSLAKLFASHARSSLVSYMSMKSRWARQQESKAKSEEKLDEFLQHLSYSDSPKPRLSPFSAAKQQNDTSVYYLLQELSKIIASYGKDVSNSHHHTAFTTTAPSMAPPPGGVSNEADRYLWDASAKLGDARPPANLCVYDKNGATSMPEGQENVPPIFDGAVANATPPPMGGAGHGASAGAGTILHLACAMDKPLMLAFLLIMGADGRAPHTAFRRLMIHEAACNGSINCLTLLLEMGHKLATKAAESRRNNNNSHSDSSGVPFLPDAMELSANNATTNVPALAARPPPPIAMNMRHFRRAFTRNSDYHNDNNGNNKIIGDSKHADFLSILRQFQNCVELVRKGEISELQAARSLMANAPLLETTRTSLIRSCAFQNDGHSARSFLRPYGCADGHGNTPLHWAAFKDETECVALLLDYNADPNARAHPSGWTPLHDAAYSNSSKCIEQLIQKGAHVDARANSGATPLCFAAQEDAAEAAMCLLARGADLSARCAGAPDDVTAQPFQVPNHAHSRFSGYTPLHYCAHYNAQRASKILLKHEKAKIAMETPDLSGRLPIHVAVARGSSDVLKSLLNAGARVDIRPSNSPRTPLSLPVLFGQLPQPSVAERRPPSPEEPATPNRSRTLSRSSSSSTASPVTSPVLRSMIPSQPINSSKPWNCLSQQAIDECKMLISKAEQSWSPEHHLLFTPQDRKAVMQLLKVGKRLEQQGVIFVDLWPQVLSFCGRGWFEVEDKDFLAIEHDVEMSEDDNDQVEDEVSSSDSDDDYLALPSFR</sequence>
<dbReference type="InterPro" id="IPR002110">
    <property type="entry name" value="Ankyrin_rpt"/>
</dbReference>
<dbReference type="InterPro" id="IPR050663">
    <property type="entry name" value="Ankyrin-SOCS_Box"/>
</dbReference>
<dbReference type="OrthoDB" id="38351at2759"/>
<feature type="repeat" description="ANK" evidence="3">
    <location>
        <begin position="596"/>
        <end position="628"/>
    </location>
</feature>
<protein>
    <submittedName>
        <fullName evidence="5">Ankyrin repeat-containing domain protein</fullName>
    </submittedName>
</protein>
<dbReference type="EMBL" id="JAGRRH010000009">
    <property type="protein sequence ID" value="KAG7364715.1"/>
    <property type="molecule type" value="Genomic_DNA"/>
</dbReference>
<dbReference type="GO" id="GO:0000976">
    <property type="term" value="F:transcription cis-regulatory region binding"/>
    <property type="evidence" value="ECO:0007669"/>
    <property type="project" value="TreeGrafter"/>
</dbReference>
<evidence type="ECO:0000313" key="5">
    <source>
        <dbReference type="EMBL" id="KAG7364715.1"/>
    </source>
</evidence>
<proteinExistence type="predicted"/>
<dbReference type="GO" id="GO:0005634">
    <property type="term" value="C:nucleus"/>
    <property type="evidence" value="ECO:0007669"/>
    <property type="project" value="TreeGrafter"/>
</dbReference>
<comment type="caution">
    <text evidence="5">The sequence shown here is derived from an EMBL/GenBank/DDBJ whole genome shotgun (WGS) entry which is preliminary data.</text>
</comment>
<feature type="repeat" description="ANK" evidence="3">
    <location>
        <begin position="506"/>
        <end position="538"/>
    </location>
</feature>
<dbReference type="SMART" id="SM00248">
    <property type="entry name" value="ANK"/>
    <property type="match status" value="6"/>
</dbReference>
<keyword evidence="2 3" id="KW-0040">ANK repeat</keyword>
<keyword evidence="6" id="KW-1185">Reference proteome</keyword>
<feature type="compositionally biased region" description="Acidic residues" evidence="4">
    <location>
        <begin position="788"/>
        <end position="809"/>
    </location>
</feature>
<gene>
    <name evidence="5" type="ORF">IV203_037917</name>
</gene>
<evidence type="ECO:0000256" key="1">
    <source>
        <dbReference type="ARBA" id="ARBA00022737"/>
    </source>
</evidence>